<comment type="caution">
    <text evidence="13">The sequence shown here is derived from an EMBL/GenBank/DDBJ whole genome shotgun (WGS) entry which is preliminary data.</text>
</comment>
<evidence type="ECO:0000256" key="5">
    <source>
        <dbReference type="ARBA" id="ARBA00022741"/>
    </source>
</evidence>
<organism evidence="13 14">
    <name type="scientific">Paenibacillus profundus</name>
    <dbReference type="NCBI Taxonomy" id="1173085"/>
    <lineage>
        <taxon>Bacteria</taxon>
        <taxon>Bacillati</taxon>
        <taxon>Bacillota</taxon>
        <taxon>Bacilli</taxon>
        <taxon>Bacillales</taxon>
        <taxon>Paenibacillaceae</taxon>
        <taxon>Paenibacillus</taxon>
    </lineage>
</organism>
<dbReference type="InterPro" id="IPR004014">
    <property type="entry name" value="ATPase_P-typ_cation-transptr_N"/>
</dbReference>
<dbReference type="SFLD" id="SFLDG00002">
    <property type="entry name" value="C1.7:_P-type_atpase_like"/>
    <property type="match status" value="1"/>
</dbReference>
<dbReference type="CDD" id="cd02089">
    <property type="entry name" value="P-type_ATPase_Ca_prok"/>
    <property type="match status" value="1"/>
</dbReference>
<dbReference type="PROSITE" id="PS00154">
    <property type="entry name" value="ATPASE_E1_E2"/>
    <property type="match status" value="1"/>
</dbReference>
<evidence type="ECO:0000256" key="1">
    <source>
        <dbReference type="ARBA" id="ARBA00004141"/>
    </source>
</evidence>
<dbReference type="SUPFAM" id="SSF81653">
    <property type="entry name" value="Calcium ATPase, transduction domain A"/>
    <property type="match status" value="1"/>
</dbReference>
<dbReference type="NCBIfam" id="TIGR01494">
    <property type="entry name" value="ATPase_P-type"/>
    <property type="match status" value="2"/>
</dbReference>
<evidence type="ECO:0000256" key="6">
    <source>
        <dbReference type="ARBA" id="ARBA00022840"/>
    </source>
</evidence>
<dbReference type="InterPro" id="IPR023214">
    <property type="entry name" value="HAD_sf"/>
</dbReference>
<keyword evidence="7" id="KW-1278">Translocase</keyword>
<gene>
    <name evidence="13" type="ORF">LQV63_20360</name>
</gene>
<dbReference type="Pfam" id="PF00689">
    <property type="entry name" value="Cation_ATPase_C"/>
    <property type="match status" value="1"/>
</dbReference>
<feature type="transmembrane region" description="Helical" evidence="11">
    <location>
        <begin position="275"/>
        <end position="301"/>
    </location>
</feature>
<keyword evidence="14" id="KW-1185">Reference proteome</keyword>
<feature type="transmembrane region" description="Helical" evidence="11">
    <location>
        <begin position="748"/>
        <end position="769"/>
    </location>
</feature>
<dbReference type="InterPro" id="IPR023299">
    <property type="entry name" value="ATPase_P-typ_cyto_dom_N"/>
</dbReference>
<dbReference type="InterPro" id="IPR006068">
    <property type="entry name" value="ATPase_P-typ_cation-transptr_C"/>
</dbReference>
<feature type="transmembrane region" description="Helical" evidence="11">
    <location>
        <begin position="819"/>
        <end position="840"/>
    </location>
</feature>
<feature type="transmembrane region" description="Helical" evidence="11">
    <location>
        <begin position="250"/>
        <end position="269"/>
    </location>
</feature>
<feature type="transmembrane region" description="Helical" evidence="11">
    <location>
        <begin position="82"/>
        <end position="100"/>
    </location>
</feature>
<dbReference type="SUPFAM" id="SSF56784">
    <property type="entry name" value="HAD-like"/>
    <property type="match status" value="1"/>
</dbReference>
<evidence type="ECO:0000256" key="9">
    <source>
        <dbReference type="ARBA" id="ARBA00023065"/>
    </source>
</evidence>
<feature type="transmembrane region" description="Helical" evidence="11">
    <location>
        <begin position="672"/>
        <end position="693"/>
    </location>
</feature>
<dbReference type="SMART" id="SM00831">
    <property type="entry name" value="Cation_ATPase_N"/>
    <property type="match status" value="1"/>
</dbReference>
<dbReference type="Gene3D" id="3.40.1110.10">
    <property type="entry name" value="Calcium-transporting ATPase, cytoplasmic domain N"/>
    <property type="match status" value="1"/>
</dbReference>
<evidence type="ECO:0000259" key="12">
    <source>
        <dbReference type="SMART" id="SM00831"/>
    </source>
</evidence>
<comment type="subcellular location">
    <subcellularLocation>
        <location evidence="1">Membrane</location>
        <topology evidence="1">Multi-pass membrane protein</topology>
    </subcellularLocation>
</comment>
<dbReference type="InterPro" id="IPR036412">
    <property type="entry name" value="HAD-like_sf"/>
</dbReference>
<name>A0ABS8YMW1_9BACL</name>
<feature type="transmembrane region" description="Helical" evidence="11">
    <location>
        <begin position="781"/>
        <end position="799"/>
    </location>
</feature>
<keyword evidence="5" id="KW-0547">Nucleotide-binding</keyword>
<dbReference type="PRINTS" id="PR00119">
    <property type="entry name" value="CATATPASE"/>
</dbReference>
<evidence type="ECO:0000256" key="11">
    <source>
        <dbReference type="SAM" id="Phobius"/>
    </source>
</evidence>
<dbReference type="RefSeq" id="WP_233698053.1">
    <property type="nucleotide sequence ID" value="NZ_JAJNBZ010000019.1"/>
</dbReference>
<dbReference type="Pfam" id="PF00690">
    <property type="entry name" value="Cation_ATPase_N"/>
    <property type="match status" value="1"/>
</dbReference>
<protein>
    <submittedName>
        <fullName evidence="13">Cation-translocating P-type ATPase</fullName>
    </submittedName>
</protein>
<evidence type="ECO:0000256" key="4">
    <source>
        <dbReference type="ARBA" id="ARBA00022692"/>
    </source>
</evidence>
<evidence type="ECO:0000256" key="7">
    <source>
        <dbReference type="ARBA" id="ARBA00022967"/>
    </source>
</evidence>
<keyword evidence="4 11" id="KW-0812">Transmembrane</keyword>
<keyword evidence="8 11" id="KW-1133">Transmembrane helix</keyword>
<dbReference type="InterPro" id="IPR008250">
    <property type="entry name" value="ATPase_P-typ_transduc_dom_A_sf"/>
</dbReference>
<keyword evidence="6" id="KW-0067">ATP-binding</keyword>
<evidence type="ECO:0000256" key="2">
    <source>
        <dbReference type="ARBA" id="ARBA00022448"/>
    </source>
</evidence>
<dbReference type="InterPro" id="IPR023298">
    <property type="entry name" value="ATPase_P-typ_TM_dom_sf"/>
</dbReference>
<dbReference type="Pfam" id="PF13246">
    <property type="entry name" value="Cation_ATPase"/>
    <property type="match status" value="1"/>
</dbReference>
<evidence type="ECO:0000313" key="14">
    <source>
        <dbReference type="Proteomes" id="UP001199916"/>
    </source>
</evidence>
<dbReference type="InterPro" id="IPR059000">
    <property type="entry name" value="ATPase_P-type_domA"/>
</dbReference>
<dbReference type="SUPFAM" id="SSF81665">
    <property type="entry name" value="Calcium ATPase, transmembrane domain M"/>
    <property type="match status" value="1"/>
</dbReference>
<keyword evidence="10 11" id="KW-0472">Membrane</keyword>
<reference evidence="13 14" key="1">
    <citation type="submission" date="2021-11" db="EMBL/GenBank/DDBJ databases">
        <title>Draft genome sequence of Paenibacillus profundus YoMME, a new Gram-positive bacteria with exoelectrogenic properties.</title>
        <authorList>
            <person name="Hubenova Y."/>
            <person name="Hubenova E."/>
            <person name="Manasiev Y."/>
            <person name="Peykov S."/>
            <person name="Mitov M."/>
        </authorList>
    </citation>
    <scope>NUCLEOTIDE SEQUENCE [LARGE SCALE GENOMIC DNA]</scope>
    <source>
        <strain evidence="13 14">YoMME</strain>
    </source>
</reference>
<dbReference type="Gene3D" id="1.20.1110.10">
    <property type="entry name" value="Calcium-transporting ATPase, transmembrane domain"/>
    <property type="match status" value="1"/>
</dbReference>
<feature type="transmembrane region" description="Helical" evidence="11">
    <location>
        <begin position="59"/>
        <end position="76"/>
    </location>
</feature>
<dbReference type="PANTHER" id="PTHR42861">
    <property type="entry name" value="CALCIUM-TRANSPORTING ATPASE"/>
    <property type="match status" value="1"/>
</dbReference>
<dbReference type="EMBL" id="JAJNBZ010000019">
    <property type="protein sequence ID" value="MCE5171645.1"/>
    <property type="molecule type" value="Genomic_DNA"/>
</dbReference>
<feature type="transmembrane region" description="Helical" evidence="11">
    <location>
        <begin position="852"/>
        <end position="870"/>
    </location>
</feature>
<dbReference type="SUPFAM" id="SSF81660">
    <property type="entry name" value="Metal cation-transporting ATPase, ATP-binding domain N"/>
    <property type="match status" value="1"/>
</dbReference>
<feature type="domain" description="Cation-transporting P-type ATPase N-terminal" evidence="12">
    <location>
        <begin position="2"/>
        <end position="76"/>
    </location>
</feature>
<dbReference type="SFLD" id="SFLDS00003">
    <property type="entry name" value="Haloacid_Dehalogenase"/>
    <property type="match status" value="1"/>
</dbReference>
<sequence>MNWMERKLEDIFKTLQTNREKGLSSKQASEMLQKEGYNEFEEEKKESIWAKLLHQLSEVTTLILIAAAIISTYLAVTAGHDYAEPIVIIAIVVLNAVLGIRQELSAEKALDALKNMNTPVAKVVRDGILQPIDAKELVPGDIIVVEAGDMASADARIIESSNLLVEESALTGESVPSEKNENAEVKESAPLGDRVNMLFSGCLVTNGRGRAVVVATGMETEMGKIASLLNNTKKSKTPLQNRLMELGKKLSVVAVVSGAIVFTIGLMHGETMMEMLMTAVSLAVAAVPETLPVIVTITLAFGIQNMVKKNAIIRRIPAVEALGSASVICSDKTGTLTQNQMTIKQIWAVSHEPKEDISVFNDIEIELVTLFSLASNASIEVKDGEETIIGDPTESAIIRLMQNKGMTKSELEAKYPRVHELPFDSSRKLMTTVHRTADGYISITKGAFDRIPLDPNAACTNQYQAQANQVHDRFAEQALRVLALGYKHYDELPEKLDAEELEQGLRFAGLVGMIDPPRPESKAAVQAAKDAGIKTVMITGDHMATASAIAREIGILEEGDLAISGAELERMSDEELTRKVKDIAVYGRVSPEDKIRIVQAWQANEAVVAMTGDGVNDAPALKAADVGTAMGITGTDVAKSASDMVLTDDNFATIVDAVGEGRRVYENIRKTIYFLLSCNFSEIMIMIIAIMLGWGAPVIAIQLLLINVVADGIPGFCLSREKMEPDTMRQKPIAKNAGIFSNGLGKKIALQATIYTILTLVGFYVGNFVQISDQVGPSYEVGQTMAFVILGWSSVVHIFNVRSNTLSIFTIGFMSNRPLFWCAMLSLAIVFGVAVIPALMDIFHLVPLSLTHWALITVLSIFPLIAVELMKLRKRAQLRAQSQPI</sequence>
<evidence type="ECO:0000256" key="8">
    <source>
        <dbReference type="ARBA" id="ARBA00022989"/>
    </source>
</evidence>
<dbReference type="Gene3D" id="3.40.50.1000">
    <property type="entry name" value="HAD superfamily/HAD-like"/>
    <property type="match status" value="1"/>
</dbReference>
<feature type="transmembrane region" description="Helical" evidence="11">
    <location>
        <begin position="699"/>
        <end position="719"/>
    </location>
</feature>
<keyword evidence="3" id="KW-0597">Phosphoprotein</keyword>
<dbReference type="Gene3D" id="2.70.150.10">
    <property type="entry name" value="Calcium-transporting ATPase, cytoplasmic transduction domain A"/>
    <property type="match status" value="1"/>
</dbReference>
<evidence type="ECO:0000256" key="10">
    <source>
        <dbReference type="ARBA" id="ARBA00023136"/>
    </source>
</evidence>
<dbReference type="Proteomes" id="UP001199916">
    <property type="component" value="Unassembled WGS sequence"/>
</dbReference>
<dbReference type="InterPro" id="IPR018303">
    <property type="entry name" value="ATPase_P-typ_P_site"/>
</dbReference>
<keyword evidence="9" id="KW-0406">Ion transport</keyword>
<dbReference type="InterPro" id="IPR001757">
    <property type="entry name" value="P_typ_ATPase"/>
</dbReference>
<dbReference type="SFLD" id="SFLDF00027">
    <property type="entry name" value="p-type_atpase"/>
    <property type="match status" value="1"/>
</dbReference>
<proteinExistence type="predicted"/>
<dbReference type="Pfam" id="PF00122">
    <property type="entry name" value="E1-E2_ATPase"/>
    <property type="match status" value="1"/>
</dbReference>
<dbReference type="PRINTS" id="PR00120">
    <property type="entry name" value="HATPASE"/>
</dbReference>
<accession>A0ABS8YMW1</accession>
<evidence type="ECO:0000313" key="13">
    <source>
        <dbReference type="EMBL" id="MCE5171645.1"/>
    </source>
</evidence>
<evidence type="ECO:0000256" key="3">
    <source>
        <dbReference type="ARBA" id="ARBA00022553"/>
    </source>
</evidence>
<dbReference type="InterPro" id="IPR044492">
    <property type="entry name" value="P_typ_ATPase_HD_dom"/>
</dbReference>
<keyword evidence="2" id="KW-0813">Transport</keyword>